<dbReference type="SUPFAM" id="SSF54593">
    <property type="entry name" value="Glyoxalase/Bleomycin resistance protein/Dihydroxybiphenyl dioxygenase"/>
    <property type="match status" value="1"/>
</dbReference>
<evidence type="ECO:0000313" key="3">
    <source>
        <dbReference type="Proteomes" id="UP000199103"/>
    </source>
</evidence>
<proteinExistence type="predicted"/>
<dbReference type="RefSeq" id="WP_091522994.1">
    <property type="nucleotide sequence ID" value="NZ_LT629772.1"/>
</dbReference>
<evidence type="ECO:0000256" key="1">
    <source>
        <dbReference type="SAM" id="MobiDB-lite"/>
    </source>
</evidence>
<reference evidence="2 3" key="1">
    <citation type="submission" date="2016-10" db="EMBL/GenBank/DDBJ databases">
        <authorList>
            <person name="de Groot N.N."/>
        </authorList>
    </citation>
    <scope>NUCLEOTIDE SEQUENCE [LARGE SCALE GENOMIC DNA]</scope>
    <source>
        <strain evidence="2 3">DSM 21800</strain>
    </source>
</reference>
<organism evidence="2 3">
    <name type="scientific">Microlunatus soli</name>
    <dbReference type="NCBI Taxonomy" id="630515"/>
    <lineage>
        <taxon>Bacteria</taxon>
        <taxon>Bacillati</taxon>
        <taxon>Actinomycetota</taxon>
        <taxon>Actinomycetes</taxon>
        <taxon>Propionibacteriales</taxon>
        <taxon>Propionibacteriaceae</taxon>
        <taxon>Microlunatus</taxon>
    </lineage>
</organism>
<evidence type="ECO:0000313" key="2">
    <source>
        <dbReference type="EMBL" id="SDS37856.1"/>
    </source>
</evidence>
<dbReference type="Gene3D" id="3.10.180.10">
    <property type="entry name" value="2,3-Dihydroxybiphenyl 1,2-Dioxygenase, domain 1"/>
    <property type="match status" value="1"/>
</dbReference>
<dbReference type="STRING" id="630515.SAMN04489812_1730"/>
<accession>A0A1H1RQM2</accession>
<keyword evidence="3" id="KW-1185">Reference proteome</keyword>
<dbReference type="EMBL" id="LT629772">
    <property type="protein sequence ID" value="SDS37856.1"/>
    <property type="molecule type" value="Genomic_DNA"/>
</dbReference>
<evidence type="ECO:0008006" key="4">
    <source>
        <dbReference type="Google" id="ProtNLM"/>
    </source>
</evidence>
<dbReference type="InterPro" id="IPR029068">
    <property type="entry name" value="Glyas_Bleomycin-R_OHBP_Dase"/>
</dbReference>
<name>A0A1H1RQM2_9ACTN</name>
<dbReference type="OrthoDB" id="3296095at2"/>
<gene>
    <name evidence="2" type="ORF">SAMN04489812_1730</name>
</gene>
<dbReference type="AlphaFoldDB" id="A0A1H1RQM2"/>
<feature type="region of interest" description="Disordered" evidence="1">
    <location>
        <begin position="233"/>
        <end position="252"/>
    </location>
</feature>
<sequence length="252" mass="27267">MMTTDQDQTQPTAQTLEVSAFRFSTDPPAVGGFLQLLGLSQRIGNDAGTWLELQAEQGSVSIHATRVSSTADAQSGSTDLVLVAHDVPAFADRMRTRDGFQVEVWDEAFGHQASVAIGGRTMIINEIQPDPYGYQVTDPTPGPVTVITHWHTVDPDSAEALLAALGLHRSTRPATADEIRWESASHGAVVLHRVTAAEDAPDCYRIGLETDDDLAAVADRLRADGHRVQISDDGHRLDLTDPDGQPLEVTRR</sequence>
<dbReference type="Proteomes" id="UP000199103">
    <property type="component" value="Chromosome I"/>
</dbReference>
<protein>
    <recommendedName>
        <fullName evidence="4">Glyoxalase-like domain-containing protein</fullName>
    </recommendedName>
</protein>